<evidence type="ECO:0000313" key="1">
    <source>
        <dbReference type="EMBL" id="KAK6802558.1"/>
    </source>
</evidence>
<keyword evidence="2" id="KW-1185">Reference proteome</keyword>
<accession>A0AAN8YM99</accession>
<dbReference type="CDD" id="cd13214">
    <property type="entry name" value="PH-GRAM_WBP2"/>
    <property type="match status" value="1"/>
</dbReference>
<dbReference type="GO" id="GO:0003713">
    <property type="term" value="F:transcription coactivator activity"/>
    <property type="evidence" value="ECO:0007669"/>
    <property type="project" value="InterPro"/>
</dbReference>
<dbReference type="AlphaFoldDB" id="A0AAN8YM99"/>
<name>A0AAN8YM99_SOLBU</name>
<dbReference type="SUPFAM" id="SSF50729">
    <property type="entry name" value="PH domain-like"/>
    <property type="match status" value="1"/>
</dbReference>
<reference evidence="1 2" key="1">
    <citation type="submission" date="2024-02" db="EMBL/GenBank/DDBJ databases">
        <title>de novo genome assembly of Solanum bulbocastanum strain 11H21.</title>
        <authorList>
            <person name="Hosaka A.J."/>
        </authorList>
    </citation>
    <scope>NUCLEOTIDE SEQUENCE [LARGE SCALE GENOMIC DNA]</scope>
    <source>
        <tissue evidence="1">Young leaves</tissue>
    </source>
</reference>
<dbReference type="GO" id="GO:0031490">
    <property type="term" value="F:chromatin DNA binding"/>
    <property type="evidence" value="ECO:0007669"/>
    <property type="project" value="TreeGrafter"/>
</dbReference>
<gene>
    <name evidence="1" type="ORF">RDI58_000338</name>
</gene>
<dbReference type="GO" id="GO:0005634">
    <property type="term" value="C:nucleus"/>
    <property type="evidence" value="ECO:0007669"/>
    <property type="project" value="TreeGrafter"/>
</dbReference>
<dbReference type="Proteomes" id="UP001371456">
    <property type="component" value="Unassembled WGS sequence"/>
</dbReference>
<organism evidence="1 2">
    <name type="scientific">Solanum bulbocastanum</name>
    <name type="common">Wild potato</name>
    <dbReference type="NCBI Taxonomy" id="147425"/>
    <lineage>
        <taxon>Eukaryota</taxon>
        <taxon>Viridiplantae</taxon>
        <taxon>Streptophyta</taxon>
        <taxon>Embryophyta</taxon>
        <taxon>Tracheophyta</taxon>
        <taxon>Spermatophyta</taxon>
        <taxon>Magnoliopsida</taxon>
        <taxon>eudicotyledons</taxon>
        <taxon>Gunneridae</taxon>
        <taxon>Pentapetalae</taxon>
        <taxon>asterids</taxon>
        <taxon>lamiids</taxon>
        <taxon>Solanales</taxon>
        <taxon>Solanaceae</taxon>
        <taxon>Solanoideae</taxon>
        <taxon>Solaneae</taxon>
        <taxon>Solanum</taxon>
    </lineage>
</organism>
<proteinExistence type="predicted"/>
<dbReference type="PANTHER" id="PTHR31606:SF9">
    <property type="entry name" value="UPF0664 STRESS-INDUCED PROTEIN C29B12.11C-LIKE"/>
    <property type="match status" value="1"/>
</dbReference>
<dbReference type="EMBL" id="JBANQN010000001">
    <property type="protein sequence ID" value="KAK6802558.1"/>
    <property type="molecule type" value="Genomic_DNA"/>
</dbReference>
<sequence>MSLNPKLFAHGMPAPFLNELFVFARDGVEFLIDNIPRSTLFVHRLLGLCLGEVQAKGTIYLSNIRMVFVAKNPRDNFIAFDIPLLFVHGEKLNQPIFFCKNISGYVNPVIPANDNENSVIPHSFKIMFKECDCEAFIPLVFKLIGKVRRHYRRSRAKHRLDPLHEATKTPVDEMTRYAYVDPNDSTSIFLQLQPTPKSRLGCCMNQPQPTAVTSI</sequence>
<dbReference type="InterPro" id="IPR044852">
    <property type="entry name" value="WBP2-like"/>
</dbReference>
<dbReference type="PANTHER" id="PTHR31606">
    <property type="entry name" value="WW DOMAIN BINDING PROTEIN 2, ISOFORM E"/>
    <property type="match status" value="1"/>
</dbReference>
<comment type="caution">
    <text evidence="1">The sequence shown here is derived from an EMBL/GenBank/DDBJ whole genome shotgun (WGS) entry which is preliminary data.</text>
</comment>
<protein>
    <submittedName>
        <fullName evidence="1">Uncharacterized protein</fullName>
    </submittedName>
</protein>
<evidence type="ECO:0000313" key="2">
    <source>
        <dbReference type="Proteomes" id="UP001371456"/>
    </source>
</evidence>